<dbReference type="InterPro" id="IPR046885">
    <property type="entry name" value="MnmA-like_C"/>
</dbReference>
<dbReference type="GO" id="GO:0103016">
    <property type="term" value="F:tRNA-uridine 2-sulfurtransferase activity"/>
    <property type="evidence" value="ECO:0007669"/>
    <property type="project" value="UniProtKB-EC"/>
</dbReference>
<dbReference type="EMBL" id="VDES01000001">
    <property type="protein sequence ID" value="MBA1372989.1"/>
    <property type="molecule type" value="Genomic_DNA"/>
</dbReference>
<evidence type="ECO:0000313" key="12">
    <source>
        <dbReference type="EMBL" id="MBA1372989.1"/>
    </source>
</evidence>
<dbReference type="CDD" id="cd01998">
    <property type="entry name" value="MnmA_TRMU-like"/>
    <property type="match status" value="1"/>
</dbReference>
<proteinExistence type="inferred from homology"/>
<dbReference type="Proteomes" id="UP000589292">
    <property type="component" value="Unassembled WGS sequence"/>
</dbReference>
<dbReference type="GO" id="GO:0005524">
    <property type="term" value="F:ATP binding"/>
    <property type="evidence" value="ECO:0007669"/>
    <property type="project" value="UniProtKB-KW"/>
</dbReference>
<organism evidence="12 13">
    <name type="scientific">Sphingomonas ursincola</name>
    <dbReference type="NCBI Taxonomy" id="56361"/>
    <lineage>
        <taxon>Bacteria</taxon>
        <taxon>Pseudomonadati</taxon>
        <taxon>Pseudomonadota</taxon>
        <taxon>Alphaproteobacteria</taxon>
        <taxon>Sphingomonadales</taxon>
        <taxon>Sphingomonadaceae</taxon>
        <taxon>Sphingomonas</taxon>
    </lineage>
</organism>
<dbReference type="PANTHER" id="PTHR11933:SF5">
    <property type="entry name" value="MITOCHONDRIAL TRNA-SPECIFIC 2-THIOURIDYLASE 1"/>
    <property type="match status" value="1"/>
</dbReference>
<keyword evidence="1 9" id="KW-0820">tRNA-binding</keyword>
<dbReference type="Pfam" id="PF20258">
    <property type="entry name" value="tRNA_Me_trans_C"/>
    <property type="match status" value="1"/>
</dbReference>
<dbReference type="RefSeq" id="WP_181266160.1">
    <property type="nucleotide sequence ID" value="NZ_BAAAGB010000002.1"/>
</dbReference>
<feature type="active site" description="Cysteine persulfide intermediate" evidence="9">
    <location>
        <position position="214"/>
    </location>
</feature>
<evidence type="ECO:0000256" key="1">
    <source>
        <dbReference type="ARBA" id="ARBA00022555"/>
    </source>
</evidence>
<feature type="domain" description="tRNA-specific 2-thiouridylase MnmA-like C-terminal" evidence="10">
    <location>
        <begin position="299"/>
        <end position="366"/>
    </location>
</feature>
<keyword evidence="9" id="KW-0963">Cytoplasm</keyword>
<reference evidence="12 13" key="1">
    <citation type="journal article" date="1994" name="Int. J. Syst. Bacteriol.">
        <title>Phylogenetic positions of novel aerobic, bacteriochlorophyll a-containing bacteria and description of Roseococcus thiosulfatophilus gen. nov., sp. nov., Erythromicrobium ramosum gen. nov., sp. nov., and Erythrobacter litoralis sp. nov.</title>
        <authorList>
            <person name="Yurkov V."/>
            <person name="Stackebrandt E."/>
            <person name="Holmes A."/>
            <person name="Fuerst J.A."/>
            <person name="Hugenholtz P."/>
            <person name="Golecki J."/>
            <person name="Gad'on N."/>
            <person name="Gorlenko V.M."/>
            <person name="Kompantseva E.I."/>
            <person name="Drews G."/>
        </authorList>
    </citation>
    <scope>NUCLEOTIDE SEQUENCE [LARGE SCALE GENOMIC DNA]</scope>
    <source>
        <strain evidence="12 13">KR-99</strain>
    </source>
</reference>
<dbReference type="Pfam" id="PF03054">
    <property type="entry name" value="tRNA_Me_trans"/>
    <property type="match status" value="1"/>
</dbReference>
<evidence type="ECO:0000259" key="10">
    <source>
        <dbReference type="Pfam" id="PF20258"/>
    </source>
</evidence>
<comment type="function">
    <text evidence="9">Catalyzes the 2-thiolation of uridine at the wobble position (U34) of tRNA, leading to the formation of s(2)U34.</text>
</comment>
<dbReference type="Gene3D" id="2.30.30.280">
    <property type="entry name" value="Adenine nucleotide alpha hydrolases-like domains"/>
    <property type="match status" value="1"/>
</dbReference>
<dbReference type="Gene3D" id="2.40.30.10">
    <property type="entry name" value="Translation factors"/>
    <property type="match status" value="1"/>
</dbReference>
<dbReference type="GO" id="GO:0002143">
    <property type="term" value="P:tRNA wobble position uridine thiolation"/>
    <property type="evidence" value="ECO:0007669"/>
    <property type="project" value="TreeGrafter"/>
</dbReference>
<dbReference type="InterPro" id="IPR046884">
    <property type="entry name" value="MnmA-like_central"/>
</dbReference>
<gene>
    <name evidence="9 12" type="primary">mnmA</name>
    <name evidence="12" type="ORF">FG486_01455</name>
</gene>
<comment type="catalytic activity">
    <reaction evidence="8 9">
        <text>S-sulfanyl-L-cysteinyl-[protein] + uridine(34) in tRNA + AH2 + ATP = 2-thiouridine(34) in tRNA + L-cysteinyl-[protein] + A + AMP + diphosphate + H(+)</text>
        <dbReference type="Rhea" id="RHEA:47032"/>
        <dbReference type="Rhea" id="RHEA-COMP:10131"/>
        <dbReference type="Rhea" id="RHEA-COMP:11726"/>
        <dbReference type="Rhea" id="RHEA-COMP:11727"/>
        <dbReference type="Rhea" id="RHEA-COMP:11728"/>
        <dbReference type="ChEBI" id="CHEBI:13193"/>
        <dbReference type="ChEBI" id="CHEBI:15378"/>
        <dbReference type="ChEBI" id="CHEBI:17499"/>
        <dbReference type="ChEBI" id="CHEBI:29950"/>
        <dbReference type="ChEBI" id="CHEBI:30616"/>
        <dbReference type="ChEBI" id="CHEBI:33019"/>
        <dbReference type="ChEBI" id="CHEBI:61963"/>
        <dbReference type="ChEBI" id="CHEBI:65315"/>
        <dbReference type="ChEBI" id="CHEBI:87170"/>
        <dbReference type="ChEBI" id="CHEBI:456215"/>
        <dbReference type="EC" id="2.8.1.13"/>
    </reaction>
</comment>
<evidence type="ECO:0000256" key="9">
    <source>
        <dbReference type="HAMAP-Rule" id="MF_00144"/>
    </source>
</evidence>
<dbReference type="GO" id="GO:0005737">
    <property type="term" value="C:cytoplasm"/>
    <property type="evidence" value="ECO:0007669"/>
    <property type="project" value="UniProtKB-SubCell"/>
</dbReference>
<feature type="disulfide bond" description="Alternate" evidence="9">
    <location>
        <begin position="117"/>
        <end position="214"/>
    </location>
</feature>
<evidence type="ECO:0000256" key="3">
    <source>
        <dbReference type="ARBA" id="ARBA00022694"/>
    </source>
</evidence>
<feature type="binding site" evidence="9">
    <location>
        <begin position="23"/>
        <end position="30"/>
    </location>
    <ligand>
        <name>ATP</name>
        <dbReference type="ChEBI" id="CHEBI:30616"/>
    </ligand>
</feature>
<comment type="caution">
    <text evidence="12">The sequence shown here is derived from an EMBL/GenBank/DDBJ whole genome shotgun (WGS) entry which is preliminary data.</text>
</comment>
<keyword evidence="6 9" id="KW-0694">RNA-binding</keyword>
<evidence type="ECO:0000256" key="7">
    <source>
        <dbReference type="ARBA" id="ARBA00023157"/>
    </source>
</evidence>
<keyword evidence="5 9" id="KW-0067">ATP-binding</keyword>
<evidence type="ECO:0000256" key="4">
    <source>
        <dbReference type="ARBA" id="ARBA00022741"/>
    </source>
</evidence>
<accession>A0A7V8RAQ7</accession>
<feature type="site" description="Interaction with tRNA" evidence="9">
    <location>
        <position position="142"/>
    </location>
</feature>
<dbReference type="EC" id="2.8.1.13" evidence="9"/>
<feature type="active site" description="Nucleophile" evidence="9">
    <location>
        <position position="117"/>
    </location>
</feature>
<dbReference type="AlphaFoldDB" id="A0A7V8RAQ7"/>
<dbReference type="InterPro" id="IPR023382">
    <property type="entry name" value="MnmA-like_central_sf"/>
</dbReference>
<feature type="binding site" evidence="9">
    <location>
        <position position="141"/>
    </location>
    <ligand>
        <name>ATP</name>
        <dbReference type="ChEBI" id="CHEBI:30616"/>
    </ligand>
</feature>
<feature type="region of interest" description="Interaction with tRNA" evidence="9">
    <location>
        <begin position="164"/>
        <end position="166"/>
    </location>
</feature>
<name>A0A7V8RAQ7_9SPHN</name>
<evidence type="ECO:0000256" key="8">
    <source>
        <dbReference type="ARBA" id="ARBA00051542"/>
    </source>
</evidence>
<keyword evidence="3 9" id="KW-0819">tRNA processing</keyword>
<keyword evidence="4 9" id="KW-0547">Nucleotide-binding</keyword>
<dbReference type="HAMAP" id="MF_00144">
    <property type="entry name" value="tRNA_thiouridyl_MnmA"/>
    <property type="match status" value="1"/>
</dbReference>
<comment type="caution">
    <text evidence="9">Lacks conserved residue(s) required for the propagation of feature annotation.</text>
</comment>
<comment type="similarity">
    <text evidence="9">Belongs to the MnmA/TRMU family.</text>
</comment>
<keyword evidence="2 9" id="KW-0808">Transferase</keyword>
<dbReference type="FunFam" id="3.40.50.620:FF:000115">
    <property type="entry name" value="tRNA-specific 2-thiouridylase MnmA"/>
    <property type="match status" value="1"/>
</dbReference>
<dbReference type="GO" id="GO:0000049">
    <property type="term" value="F:tRNA binding"/>
    <property type="evidence" value="ECO:0007669"/>
    <property type="project" value="UniProtKB-KW"/>
</dbReference>
<evidence type="ECO:0000256" key="5">
    <source>
        <dbReference type="ARBA" id="ARBA00022840"/>
    </source>
</evidence>
<dbReference type="Pfam" id="PF20259">
    <property type="entry name" value="tRNA_Me_trans_M"/>
    <property type="match status" value="1"/>
</dbReference>
<sequence length="378" mass="40440">MHSPDLSGFQLDGDMKARRIVVAMSGGVDSSVVAGLAAATGAETIGITLQLYDHGAAVKRAGSCCAGQDIRDARAVADRLGIAHYVFDHESRFRESVVERFADEYMAGRTPIPCIQCNMGVKFTDLLQMARDLGADCLATGHYVRRVVGADGRSELHRAHDPARDQSYFLFATTDDQMDFLRFPLGGLPKPQVRAMAQDMGLTVAAKPDSQDICFVPDGDYASVVRKVRPDADTGGEIVHIDGRVLGEHKGLIHYTIGQRKGLEIGGQPVPLYVVKLDADTRRVIVGPRSALATRAAQIVDMNWIGGSYDGPMEAKVRSLARPAPVTIEGSGASRRLVFLQPEYGVAPGQAAVLYAGDRVLGGGWIASTEPVEPALAA</sequence>
<dbReference type="Gene3D" id="3.40.50.620">
    <property type="entry name" value="HUPs"/>
    <property type="match status" value="1"/>
</dbReference>
<dbReference type="SUPFAM" id="SSF52402">
    <property type="entry name" value="Adenine nucleotide alpha hydrolases-like"/>
    <property type="match status" value="1"/>
</dbReference>
<dbReference type="InterPro" id="IPR014729">
    <property type="entry name" value="Rossmann-like_a/b/a_fold"/>
</dbReference>
<feature type="site" description="Interaction with tRNA" evidence="9">
    <location>
        <position position="350"/>
    </location>
</feature>
<protein>
    <recommendedName>
        <fullName evidence="9">tRNA-specific 2-thiouridylase MnmA</fullName>
        <ecNumber evidence="9">2.8.1.13</ecNumber>
    </recommendedName>
</protein>
<evidence type="ECO:0000256" key="6">
    <source>
        <dbReference type="ARBA" id="ARBA00022884"/>
    </source>
</evidence>
<keyword evidence="13" id="KW-1185">Reference proteome</keyword>
<dbReference type="NCBIfam" id="TIGR00420">
    <property type="entry name" value="trmU"/>
    <property type="match status" value="1"/>
</dbReference>
<feature type="domain" description="tRNA-specific 2-thiouridylase MnmA-like central" evidence="11">
    <location>
        <begin position="235"/>
        <end position="287"/>
    </location>
</feature>
<dbReference type="FunFam" id="2.30.30.280:FF:000001">
    <property type="entry name" value="tRNA-specific 2-thiouridylase MnmA"/>
    <property type="match status" value="1"/>
</dbReference>
<keyword evidence="7 9" id="KW-1015">Disulfide bond</keyword>
<evidence type="ECO:0000256" key="2">
    <source>
        <dbReference type="ARBA" id="ARBA00022679"/>
    </source>
</evidence>
<comment type="subcellular location">
    <subcellularLocation>
        <location evidence="9">Cytoplasm</location>
    </subcellularLocation>
</comment>
<evidence type="ECO:0000259" key="11">
    <source>
        <dbReference type="Pfam" id="PF20259"/>
    </source>
</evidence>
<dbReference type="PANTHER" id="PTHR11933">
    <property type="entry name" value="TRNA 5-METHYLAMINOMETHYL-2-THIOURIDYLATE -METHYLTRANSFERASE"/>
    <property type="match status" value="1"/>
</dbReference>
<evidence type="ECO:0000313" key="13">
    <source>
        <dbReference type="Proteomes" id="UP000589292"/>
    </source>
</evidence>
<dbReference type="NCBIfam" id="NF001138">
    <property type="entry name" value="PRK00143.1"/>
    <property type="match status" value="1"/>
</dbReference>
<dbReference type="InterPro" id="IPR004506">
    <property type="entry name" value="MnmA-like"/>
</dbReference>
<feature type="binding site" evidence="9">
    <location>
        <position position="49"/>
    </location>
    <ligand>
        <name>ATP</name>
        <dbReference type="ChEBI" id="CHEBI:30616"/>
    </ligand>
</feature>